<evidence type="ECO:0000256" key="1">
    <source>
        <dbReference type="SAM" id="Phobius"/>
    </source>
</evidence>
<keyword evidence="1" id="KW-1133">Transmembrane helix</keyword>
<organism evidence="2 3">
    <name type="scientific">Aerophototrophica crusticola</name>
    <dbReference type="NCBI Taxonomy" id="1709002"/>
    <lineage>
        <taxon>Bacteria</taxon>
        <taxon>Pseudomonadati</taxon>
        <taxon>Pseudomonadota</taxon>
        <taxon>Alphaproteobacteria</taxon>
        <taxon>Rhodospirillales</taxon>
        <taxon>Rhodospirillaceae</taxon>
        <taxon>Aerophototrophica</taxon>
    </lineage>
</organism>
<dbReference type="KEGG" id="acru:HHL28_07585"/>
<feature type="transmembrane region" description="Helical" evidence="1">
    <location>
        <begin position="83"/>
        <end position="104"/>
    </location>
</feature>
<protein>
    <submittedName>
        <fullName evidence="2">Uncharacterized protein</fullName>
    </submittedName>
</protein>
<keyword evidence="1" id="KW-0812">Transmembrane</keyword>
<accession>A0A858R6E6</accession>
<gene>
    <name evidence="2" type="ORF">HHL28_07585</name>
</gene>
<dbReference type="EMBL" id="CP051775">
    <property type="protein sequence ID" value="QJE72965.1"/>
    <property type="molecule type" value="Genomic_DNA"/>
</dbReference>
<evidence type="ECO:0000313" key="2">
    <source>
        <dbReference type="EMBL" id="QJE72965.1"/>
    </source>
</evidence>
<sequence>MLPLSAIFIGLTISWSANTQALILSKEVVALSELNPDGLENYVFPFQYAILIFLIATLSWAALATGYFDPPSGKAVPTWSQSLIADVTILVCTFFGCIAVRTSWQVVGLVATIQFVITQMRKQNLVETEELDVEKRQMLTYIASLQEQILEKDAANQKSKPRQVLPASKD</sequence>
<feature type="transmembrane region" description="Helical" evidence="1">
    <location>
        <begin position="45"/>
        <end position="63"/>
    </location>
</feature>
<name>A0A858R6E6_9PROT</name>
<keyword evidence="3" id="KW-1185">Reference proteome</keyword>
<reference evidence="2" key="1">
    <citation type="submission" date="2020-04" db="EMBL/GenBank/DDBJ databases">
        <title>A desert anoxygenic phototrophic bacterium fixes CO2 using RubisCO under aerobic conditions.</title>
        <authorList>
            <person name="Tang K."/>
        </authorList>
    </citation>
    <scope>NUCLEOTIDE SEQUENCE [LARGE SCALE GENOMIC DNA]</scope>
    <source>
        <strain evidence="2">MIMtkB3</strain>
    </source>
</reference>
<dbReference type="Proteomes" id="UP000501891">
    <property type="component" value="Chromosome"/>
</dbReference>
<dbReference type="AlphaFoldDB" id="A0A858R6E6"/>
<proteinExistence type="predicted"/>
<keyword evidence="1" id="KW-0472">Membrane</keyword>
<evidence type="ECO:0000313" key="3">
    <source>
        <dbReference type="Proteomes" id="UP000501891"/>
    </source>
</evidence>